<proteinExistence type="predicted"/>
<feature type="region of interest" description="Disordered" evidence="1">
    <location>
        <begin position="126"/>
        <end position="159"/>
    </location>
</feature>
<evidence type="ECO:0000313" key="3">
    <source>
        <dbReference type="Proteomes" id="UP000838756"/>
    </source>
</evidence>
<sequence>MFSKGVWSPPIGTVPAWWITALTTSQCGRRPVPCSGLVMDLYDGTCIRYDRGFVEGWRGQRGAGAGAVARKGKHVEAHRGFDARVNSQAECACADEEECGCGVGRERDEVPTRAARGQRTFETAVMRPPARAPDSTFLNATATDPRRATPLRHGQTPIA</sequence>
<comment type="caution">
    <text evidence="2">The sequence shown here is derived from an EMBL/GenBank/DDBJ whole genome shotgun (WGS) entry which is preliminary data.</text>
</comment>
<name>A0A8S4R6W0_9NEOP</name>
<dbReference type="OrthoDB" id="10631452at2759"/>
<protein>
    <submittedName>
        <fullName evidence="2">Jg7182 protein</fullName>
    </submittedName>
</protein>
<organism evidence="2 3">
    <name type="scientific">Pararge aegeria aegeria</name>
    <dbReference type="NCBI Taxonomy" id="348720"/>
    <lineage>
        <taxon>Eukaryota</taxon>
        <taxon>Metazoa</taxon>
        <taxon>Ecdysozoa</taxon>
        <taxon>Arthropoda</taxon>
        <taxon>Hexapoda</taxon>
        <taxon>Insecta</taxon>
        <taxon>Pterygota</taxon>
        <taxon>Neoptera</taxon>
        <taxon>Endopterygota</taxon>
        <taxon>Lepidoptera</taxon>
        <taxon>Glossata</taxon>
        <taxon>Ditrysia</taxon>
        <taxon>Papilionoidea</taxon>
        <taxon>Nymphalidae</taxon>
        <taxon>Satyrinae</taxon>
        <taxon>Satyrini</taxon>
        <taxon>Parargina</taxon>
        <taxon>Pararge</taxon>
    </lineage>
</organism>
<dbReference type="EMBL" id="CAKXAJ010024854">
    <property type="protein sequence ID" value="CAH2231769.1"/>
    <property type="molecule type" value="Genomic_DNA"/>
</dbReference>
<evidence type="ECO:0000256" key="1">
    <source>
        <dbReference type="SAM" id="MobiDB-lite"/>
    </source>
</evidence>
<evidence type="ECO:0000313" key="2">
    <source>
        <dbReference type="EMBL" id="CAH2231769.1"/>
    </source>
</evidence>
<gene>
    <name evidence="2" type="primary">jg7182</name>
    <name evidence="2" type="ORF">PAEG_LOCUS10221</name>
</gene>
<dbReference type="Proteomes" id="UP000838756">
    <property type="component" value="Unassembled WGS sequence"/>
</dbReference>
<keyword evidence="3" id="KW-1185">Reference proteome</keyword>
<accession>A0A8S4R6W0</accession>
<dbReference type="AlphaFoldDB" id="A0A8S4R6W0"/>
<reference evidence="2" key="1">
    <citation type="submission" date="2022-03" db="EMBL/GenBank/DDBJ databases">
        <authorList>
            <person name="Lindestad O."/>
        </authorList>
    </citation>
    <scope>NUCLEOTIDE SEQUENCE</scope>
</reference>